<gene>
    <name evidence="9" type="ORF">ETD85_17280</name>
</gene>
<feature type="transmembrane region" description="Helical" evidence="7">
    <location>
        <begin position="231"/>
        <end position="253"/>
    </location>
</feature>
<evidence type="ECO:0000256" key="7">
    <source>
        <dbReference type="RuleBase" id="RU363032"/>
    </source>
</evidence>
<dbReference type="InterPro" id="IPR000515">
    <property type="entry name" value="MetI-like"/>
</dbReference>
<dbReference type="Pfam" id="PF00528">
    <property type="entry name" value="BPD_transp_1"/>
    <property type="match status" value="1"/>
</dbReference>
<dbReference type="GO" id="GO:0055085">
    <property type="term" value="P:transmembrane transport"/>
    <property type="evidence" value="ECO:0007669"/>
    <property type="project" value="InterPro"/>
</dbReference>
<keyword evidence="2 7" id="KW-0813">Transport</keyword>
<dbReference type="InterPro" id="IPR035906">
    <property type="entry name" value="MetI-like_sf"/>
</dbReference>
<keyword evidence="3" id="KW-1003">Cell membrane</keyword>
<feature type="transmembrane region" description="Helical" evidence="7">
    <location>
        <begin position="173"/>
        <end position="193"/>
    </location>
</feature>
<dbReference type="RefSeq" id="WP_138690753.1">
    <property type="nucleotide sequence ID" value="NZ_JBHSAZ010000025.1"/>
</dbReference>
<evidence type="ECO:0000256" key="6">
    <source>
        <dbReference type="ARBA" id="ARBA00023136"/>
    </source>
</evidence>
<dbReference type="CDD" id="cd06261">
    <property type="entry name" value="TM_PBP2"/>
    <property type="match status" value="1"/>
</dbReference>
<protein>
    <submittedName>
        <fullName evidence="9">ABC transporter permease</fullName>
    </submittedName>
</protein>
<name>A0A5S4GMY5_9ACTN</name>
<evidence type="ECO:0000256" key="1">
    <source>
        <dbReference type="ARBA" id="ARBA00004651"/>
    </source>
</evidence>
<feature type="transmembrane region" description="Helical" evidence="7">
    <location>
        <begin position="12"/>
        <end position="32"/>
    </location>
</feature>
<comment type="similarity">
    <text evidence="7">Belongs to the binding-protein-dependent transport system permease family.</text>
</comment>
<comment type="subcellular location">
    <subcellularLocation>
        <location evidence="1 7">Cell membrane</location>
        <topology evidence="1 7">Multi-pass membrane protein</topology>
    </subcellularLocation>
</comment>
<evidence type="ECO:0000313" key="9">
    <source>
        <dbReference type="EMBL" id="TMR34318.1"/>
    </source>
</evidence>
<keyword evidence="6 7" id="KW-0472">Membrane</keyword>
<keyword evidence="10" id="KW-1185">Reference proteome</keyword>
<keyword evidence="5 7" id="KW-1133">Transmembrane helix</keyword>
<accession>A0A5S4GMY5</accession>
<keyword evidence="4 7" id="KW-0812">Transmembrane</keyword>
<feature type="domain" description="ABC transmembrane type-1" evidence="8">
    <location>
        <begin position="97"/>
        <end position="296"/>
    </location>
</feature>
<evidence type="ECO:0000256" key="5">
    <source>
        <dbReference type="ARBA" id="ARBA00022989"/>
    </source>
</evidence>
<dbReference type="Proteomes" id="UP000306628">
    <property type="component" value="Unassembled WGS sequence"/>
</dbReference>
<dbReference type="EMBL" id="VCKX01000046">
    <property type="protein sequence ID" value="TMR34318.1"/>
    <property type="molecule type" value="Genomic_DNA"/>
</dbReference>
<dbReference type="OrthoDB" id="9778910at2"/>
<evidence type="ECO:0000259" key="8">
    <source>
        <dbReference type="PROSITE" id="PS50928"/>
    </source>
</evidence>
<dbReference type="InterPro" id="IPR045621">
    <property type="entry name" value="BPD_transp_1_N"/>
</dbReference>
<dbReference type="PANTHER" id="PTHR43163">
    <property type="entry name" value="DIPEPTIDE TRANSPORT SYSTEM PERMEASE PROTEIN DPPB-RELATED"/>
    <property type="match status" value="1"/>
</dbReference>
<dbReference type="Pfam" id="PF19300">
    <property type="entry name" value="BPD_transp_1_N"/>
    <property type="match status" value="1"/>
</dbReference>
<evidence type="ECO:0000313" key="10">
    <source>
        <dbReference type="Proteomes" id="UP000306628"/>
    </source>
</evidence>
<dbReference type="Gene3D" id="1.10.3720.10">
    <property type="entry name" value="MetI-like"/>
    <property type="match status" value="1"/>
</dbReference>
<comment type="caution">
    <text evidence="9">The sequence shown here is derived from an EMBL/GenBank/DDBJ whole genome shotgun (WGS) entry which is preliminary data.</text>
</comment>
<evidence type="ECO:0000256" key="3">
    <source>
        <dbReference type="ARBA" id="ARBA00022475"/>
    </source>
</evidence>
<feature type="transmembrane region" description="Helical" evidence="7">
    <location>
        <begin position="103"/>
        <end position="124"/>
    </location>
</feature>
<reference evidence="9 10" key="1">
    <citation type="submission" date="2019-05" db="EMBL/GenBank/DDBJ databases">
        <title>Draft genome sequence of Nonomuraea zeae DSM 100528.</title>
        <authorList>
            <person name="Saricaoglu S."/>
            <person name="Isik K."/>
        </authorList>
    </citation>
    <scope>NUCLEOTIDE SEQUENCE [LARGE SCALE GENOMIC DNA]</scope>
    <source>
        <strain evidence="9 10">DSM 100528</strain>
    </source>
</reference>
<feature type="transmembrane region" description="Helical" evidence="7">
    <location>
        <begin position="273"/>
        <end position="292"/>
    </location>
</feature>
<organism evidence="9 10">
    <name type="scientific">Nonomuraea zeae</name>
    <dbReference type="NCBI Taxonomy" id="1642303"/>
    <lineage>
        <taxon>Bacteria</taxon>
        <taxon>Bacillati</taxon>
        <taxon>Actinomycetota</taxon>
        <taxon>Actinomycetes</taxon>
        <taxon>Streptosporangiales</taxon>
        <taxon>Streptosporangiaceae</taxon>
        <taxon>Nonomuraea</taxon>
    </lineage>
</organism>
<dbReference type="AlphaFoldDB" id="A0A5S4GMY5"/>
<dbReference type="PROSITE" id="PS50928">
    <property type="entry name" value="ABC_TM1"/>
    <property type="match status" value="1"/>
</dbReference>
<evidence type="ECO:0000256" key="2">
    <source>
        <dbReference type="ARBA" id="ARBA00022448"/>
    </source>
</evidence>
<proteinExistence type="inferred from homology"/>
<evidence type="ECO:0000256" key="4">
    <source>
        <dbReference type="ARBA" id="ARBA00022692"/>
    </source>
</evidence>
<dbReference type="SUPFAM" id="SSF161098">
    <property type="entry name" value="MetI-like"/>
    <property type="match status" value="1"/>
</dbReference>
<dbReference type="GO" id="GO:0005886">
    <property type="term" value="C:plasma membrane"/>
    <property type="evidence" value="ECO:0007669"/>
    <property type="project" value="UniProtKB-SubCell"/>
</dbReference>
<dbReference type="PANTHER" id="PTHR43163:SF6">
    <property type="entry name" value="DIPEPTIDE TRANSPORT SYSTEM PERMEASE PROTEIN DPPB-RELATED"/>
    <property type="match status" value="1"/>
</dbReference>
<sequence>MAGYLLRRLGQAVFVLWAAYTVSFFVLFALPADPVSVMVGPGARLTAAELAAMRADLGLDRPLALQYVARLGDVLRGDLGESIQYRRPVTAMIGAALPQTAQIAGAGLALGLLLGLALALVTGLARGRWRVLAALPPLGVAVPSFWVGLLLLQQFSFHWRWFPATGGQGLAGVVLPAVTLALPAAAVVAHVLGQSLGETMNESYIDTARAKGASPLRVLAGHALRNAAPPALTMAGLLVGGLLTGSVVVETVFSRQGLGRLSAQAVSGQDLPLVQGLVLFGAAVFAVANLLVDLLHPLLDPRVRARG</sequence>
<feature type="transmembrane region" description="Helical" evidence="7">
    <location>
        <begin position="131"/>
        <end position="153"/>
    </location>
</feature>